<dbReference type="RefSeq" id="WP_182968924.1">
    <property type="nucleotide sequence ID" value="NZ_BAABGC010000005.1"/>
</dbReference>
<accession>A0A7W4PBJ4</accession>
<keyword evidence="2" id="KW-1185">Reference proteome</keyword>
<reference evidence="1 2" key="1">
    <citation type="submission" date="2020-04" db="EMBL/GenBank/DDBJ databases">
        <title>Description of novel Gluconacetobacter.</title>
        <authorList>
            <person name="Sombolestani A."/>
        </authorList>
    </citation>
    <scope>NUCLEOTIDE SEQUENCE [LARGE SCALE GENOMIC DNA]</scope>
    <source>
        <strain evidence="1 2">LMG 27725</strain>
    </source>
</reference>
<dbReference type="Pfam" id="PF01501">
    <property type="entry name" value="Glyco_transf_8"/>
    <property type="match status" value="1"/>
</dbReference>
<evidence type="ECO:0000313" key="2">
    <source>
        <dbReference type="Proteomes" id="UP000525623"/>
    </source>
</evidence>
<dbReference type="SUPFAM" id="SSF53448">
    <property type="entry name" value="Nucleotide-diphospho-sugar transferases"/>
    <property type="match status" value="1"/>
</dbReference>
<organism evidence="1 2">
    <name type="scientific">Gluconacetobacter tumulicola</name>
    <dbReference type="NCBI Taxonomy" id="1017177"/>
    <lineage>
        <taxon>Bacteria</taxon>
        <taxon>Pseudomonadati</taxon>
        <taxon>Pseudomonadota</taxon>
        <taxon>Alphaproteobacteria</taxon>
        <taxon>Acetobacterales</taxon>
        <taxon>Acetobacteraceae</taxon>
        <taxon>Gluconacetobacter</taxon>
    </lineage>
</organism>
<dbReference type="Proteomes" id="UP000525623">
    <property type="component" value="Unassembled WGS sequence"/>
</dbReference>
<sequence>MKLYLALNENGTSGEIALHTKLAVLSARKYTNLDIKMLYIGRKNGFTEWLEEHNVEVIMQELPYYDLIKKLTEEGLYNLNTVGHWLRTNVCLETKDEFVLYSDIDVLFRMEPMVKYLSPEVFCAAPEFNKDQWNYFNAGVMLINAKKLKEEYHSFEHFLRENIAKYTYGFNDQSAYNIFYRHRWEKLNLNLNWKPYWGINRNAQIIHFHGSKIGAIKSILDNSWNWDNNHGKQIGTLFGKNIESYRYYIGLCMEYSSSLLKNESDLIEETFAKIVRNIDLSDKPVDDSFMEFKMFND</sequence>
<name>A0A7W4PBJ4_9PROT</name>
<dbReference type="EMBL" id="JABEQL010000049">
    <property type="protein sequence ID" value="MBB2181200.1"/>
    <property type="molecule type" value="Genomic_DNA"/>
</dbReference>
<gene>
    <name evidence="1" type="ORF">HLH29_18970</name>
</gene>
<dbReference type="GO" id="GO:0016757">
    <property type="term" value="F:glycosyltransferase activity"/>
    <property type="evidence" value="ECO:0007669"/>
    <property type="project" value="InterPro"/>
</dbReference>
<protein>
    <recommendedName>
        <fullName evidence="3">Glycosyl transferase</fullName>
    </recommendedName>
</protein>
<dbReference type="InterPro" id="IPR029044">
    <property type="entry name" value="Nucleotide-diphossugar_trans"/>
</dbReference>
<evidence type="ECO:0008006" key="3">
    <source>
        <dbReference type="Google" id="ProtNLM"/>
    </source>
</evidence>
<comment type="caution">
    <text evidence="1">The sequence shown here is derived from an EMBL/GenBank/DDBJ whole genome shotgun (WGS) entry which is preliminary data.</text>
</comment>
<evidence type="ECO:0000313" key="1">
    <source>
        <dbReference type="EMBL" id="MBB2181200.1"/>
    </source>
</evidence>
<proteinExistence type="predicted"/>
<dbReference type="AlphaFoldDB" id="A0A7W4PBJ4"/>
<dbReference type="Gene3D" id="3.90.550.10">
    <property type="entry name" value="Spore Coat Polysaccharide Biosynthesis Protein SpsA, Chain A"/>
    <property type="match status" value="1"/>
</dbReference>
<dbReference type="InterPro" id="IPR002495">
    <property type="entry name" value="Glyco_trans_8"/>
</dbReference>